<sequence>MQNNIAKKRSLSLELEDQSWFPTSLRAYQTDFLGAIAKLLGIYKPAKAFLKQRINTNDQLVDLASGSGIPALITAPNTDVSLTLCDKFPNPKNIGFVNSESKGTYLSKSVDIINDQLPKADIYLMFNGLHHFDQTEIISILKKIKSTHSRAYFFEPITPHFFTFLKVGIATLLLPFCTAPFTKPFRWDRLLFTYLIPVGVLATFWDGMVSVQKSYSVEKLEGLKEACAENGLDISVGILRGRFTSVTYLEYLS</sequence>
<dbReference type="Proteomes" id="UP000486602">
    <property type="component" value="Unassembled WGS sequence"/>
</dbReference>
<accession>A0A7K3WK07</accession>
<dbReference type="AlphaFoldDB" id="A0A7K3WK07"/>
<keyword evidence="1" id="KW-1133">Transmembrane helix</keyword>
<dbReference type="Gene3D" id="3.40.50.150">
    <property type="entry name" value="Vaccinia Virus protein VP39"/>
    <property type="match status" value="1"/>
</dbReference>
<gene>
    <name evidence="2" type="ORF">G3O08_00470</name>
</gene>
<evidence type="ECO:0008006" key="4">
    <source>
        <dbReference type="Google" id="ProtNLM"/>
    </source>
</evidence>
<dbReference type="EMBL" id="JAAGVY010000001">
    <property type="protein sequence ID" value="NEN21977.1"/>
    <property type="molecule type" value="Genomic_DNA"/>
</dbReference>
<dbReference type="InterPro" id="IPR029063">
    <property type="entry name" value="SAM-dependent_MTases_sf"/>
</dbReference>
<keyword evidence="3" id="KW-1185">Reference proteome</keyword>
<evidence type="ECO:0000313" key="3">
    <source>
        <dbReference type="Proteomes" id="UP000486602"/>
    </source>
</evidence>
<feature type="transmembrane region" description="Helical" evidence="1">
    <location>
        <begin position="152"/>
        <end position="176"/>
    </location>
</feature>
<dbReference type="RefSeq" id="WP_163282698.1">
    <property type="nucleotide sequence ID" value="NZ_JAAGVY010000001.1"/>
</dbReference>
<feature type="transmembrane region" description="Helical" evidence="1">
    <location>
        <begin position="191"/>
        <end position="211"/>
    </location>
</feature>
<keyword evidence="1" id="KW-0472">Membrane</keyword>
<proteinExistence type="predicted"/>
<name>A0A7K3WK07_9FLAO</name>
<organism evidence="2 3">
    <name type="scientific">Cryomorpha ignava</name>
    <dbReference type="NCBI Taxonomy" id="101383"/>
    <lineage>
        <taxon>Bacteria</taxon>
        <taxon>Pseudomonadati</taxon>
        <taxon>Bacteroidota</taxon>
        <taxon>Flavobacteriia</taxon>
        <taxon>Flavobacteriales</taxon>
        <taxon>Cryomorphaceae</taxon>
        <taxon>Cryomorpha</taxon>
    </lineage>
</organism>
<comment type="caution">
    <text evidence="2">The sequence shown here is derived from an EMBL/GenBank/DDBJ whole genome shotgun (WGS) entry which is preliminary data.</text>
</comment>
<protein>
    <recommendedName>
        <fullName evidence="4">Class I SAM-dependent methyltransferase</fullName>
    </recommendedName>
</protein>
<reference evidence="2 3" key="1">
    <citation type="submission" date="2020-02" db="EMBL/GenBank/DDBJ databases">
        <title>Out from the shadows clarifying the taxonomy of the family Cryomorphaceae and related taxa by utilizing the GTDB taxonomic framework.</title>
        <authorList>
            <person name="Bowman J.P."/>
        </authorList>
    </citation>
    <scope>NUCLEOTIDE SEQUENCE [LARGE SCALE GENOMIC DNA]</scope>
    <source>
        <strain evidence="2 3">QSSC 1-22</strain>
    </source>
</reference>
<dbReference type="SUPFAM" id="SSF53335">
    <property type="entry name" value="S-adenosyl-L-methionine-dependent methyltransferases"/>
    <property type="match status" value="1"/>
</dbReference>
<evidence type="ECO:0000256" key="1">
    <source>
        <dbReference type="SAM" id="Phobius"/>
    </source>
</evidence>
<keyword evidence="1" id="KW-0812">Transmembrane</keyword>
<evidence type="ECO:0000313" key="2">
    <source>
        <dbReference type="EMBL" id="NEN21977.1"/>
    </source>
</evidence>